<dbReference type="AlphaFoldDB" id="A0A4Q7KTM2"/>
<keyword evidence="2" id="KW-1185">Reference proteome</keyword>
<organism evidence="1 2">
    <name type="scientific">Herbihabitans rhizosphaerae</name>
    <dbReference type="NCBI Taxonomy" id="1872711"/>
    <lineage>
        <taxon>Bacteria</taxon>
        <taxon>Bacillati</taxon>
        <taxon>Actinomycetota</taxon>
        <taxon>Actinomycetes</taxon>
        <taxon>Pseudonocardiales</taxon>
        <taxon>Pseudonocardiaceae</taxon>
        <taxon>Herbihabitans</taxon>
    </lineage>
</organism>
<reference evidence="1 2" key="1">
    <citation type="submission" date="2019-02" db="EMBL/GenBank/DDBJ databases">
        <title>Genomic Encyclopedia of Type Strains, Phase IV (KMG-IV): sequencing the most valuable type-strain genomes for metagenomic binning, comparative biology and taxonomic classification.</title>
        <authorList>
            <person name="Goeker M."/>
        </authorList>
    </citation>
    <scope>NUCLEOTIDE SEQUENCE [LARGE SCALE GENOMIC DNA]</scope>
    <source>
        <strain evidence="1 2">DSM 101727</strain>
    </source>
</reference>
<comment type="caution">
    <text evidence="1">The sequence shown here is derived from an EMBL/GenBank/DDBJ whole genome shotgun (WGS) entry which is preliminary data.</text>
</comment>
<dbReference type="Proteomes" id="UP000294257">
    <property type="component" value="Unassembled WGS sequence"/>
</dbReference>
<name>A0A4Q7KTM2_9PSEU</name>
<sequence>MYTYSLPPKGGYDADVPNKTIYVSDDDLPLYQRAQELTGGSLSAAISAALRRYLEIEEGRQSGFEEITVRVGPGKGRKQRFAGVLIAELGHQVKGRVEEFKVYRTRKGRYAVHIERSEDWSWKTAEGKDISWTDWRAVLGMTQQSWGSTAGEAVLEVVDTLDELRDLVPDQLYDMVAKAAEYPAVEDLDI</sequence>
<evidence type="ECO:0000313" key="2">
    <source>
        <dbReference type="Proteomes" id="UP000294257"/>
    </source>
</evidence>
<dbReference type="NCBIfam" id="TIGR04342">
    <property type="entry name" value="EXLDI"/>
    <property type="match status" value="1"/>
</dbReference>
<protein>
    <submittedName>
        <fullName evidence="1">EXLDI family protein</fullName>
    </submittedName>
</protein>
<evidence type="ECO:0000313" key="1">
    <source>
        <dbReference type="EMBL" id="RZS38802.1"/>
    </source>
</evidence>
<dbReference type="EMBL" id="SGWQ01000004">
    <property type="protein sequence ID" value="RZS38802.1"/>
    <property type="molecule type" value="Genomic_DNA"/>
</dbReference>
<proteinExistence type="predicted"/>
<gene>
    <name evidence="1" type="ORF">EV193_10411</name>
</gene>
<dbReference type="InterPro" id="IPR027580">
    <property type="entry name" value="EXLDI"/>
</dbReference>
<accession>A0A4Q7KTM2</accession>